<name>A0A0V8RWU5_PYROC</name>
<keyword evidence="2" id="KW-1185">Reference proteome</keyword>
<comment type="caution">
    <text evidence="1">The sequence shown here is derived from an EMBL/GenBank/DDBJ whole genome shotgun (WGS) entry which is preliminary data.</text>
</comment>
<accession>A0A0V8RWU5</accession>
<dbReference type="Proteomes" id="UP000053352">
    <property type="component" value="Unassembled WGS sequence"/>
</dbReference>
<organism evidence="1 2">
    <name type="scientific">Pyrodictium occultum</name>
    <dbReference type="NCBI Taxonomy" id="2309"/>
    <lineage>
        <taxon>Archaea</taxon>
        <taxon>Thermoproteota</taxon>
        <taxon>Thermoprotei</taxon>
        <taxon>Desulfurococcales</taxon>
        <taxon>Pyrodictiaceae</taxon>
        <taxon>Pyrodictium</taxon>
    </lineage>
</organism>
<evidence type="ECO:0000313" key="1">
    <source>
        <dbReference type="EMBL" id="KSW12528.1"/>
    </source>
</evidence>
<dbReference type="EMBL" id="LNTB01000001">
    <property type="protein sequence ID" value="KSW12528.1"/>
    <property type="molecule type" value="Genomic_DNA"/>
</dbReference>
<evidence type="ECO:0000313" key="2">
    <source>
        <dbReference type="Proteomes" id="UP000053352"/>
    </source>
</evidence>
<gene>
    <name evidence="1" type="ORF">CF15_07355</name>
</gene>
<protein>
    <submittedName>
        <fullName evidence="1">Uncharacterized protein</fullName>
    </submittedName>
</protein>
<reference evidence="1 2" key="1">
    <citation type="submission" date="2015-11" db="EMBL/GenBank/DDBJ databases">
        <title>Genome sequence of Pyrodictium occultum PL-19, a marine hyperthermophilic archaeon isolated from Volcano, Italy.</title>
        <authorList>
            <person name="Utturkar S."/>
            <person name="Huber H."/>
            <person name="Leptihn S."/>
            <person name="Brown S."/>
            <person name="Stetter K.O."/>
            <person name="Podar M."/>
        </authorList>
    </citation>
    <scope>NUCLEOTIDE SEQUENCE [LARGE SCALE GENOMIC DNA]</scope>
    <source>
        <strain evidence="1 2">PL-19</strain>
    </source>
</reference>
<sequence>METIERLDRSPVVFFYGGEPLPNPRMIMEVVDLLPGPGSGSRPMACSTAGCRTGAGPGSAGCC</sequence>
<proteinExistence type="predicted"/>
<dbReference type="AlphaFoldDB" id="A0A0V8RWU5"/>